<name>A0AAN6N8T6_9PEZI</name>
<evidence type="ECO:0000313" key="2">
    <source>
        <dbReference type="Proteomes" id="UP001303473"/>
    </source>
</evidence>
<evidence type="ECO:0000313" key="1">
    <source>
        <dbReference type="EMBL" id="KAK3940905.1"/>
    </source>
</evidence>
<protein>
    <submittedName>
        <fullName evidence="1">Uncharacterized protein</fullName>
    </submittedName>
</protein>
<comment type="caution">
    <text evidence="1">The sequence shown here is derived from an EMBL/GenBank/DDBJ whole genome shotgun (WGS) entry which is preliminary data.</text>
</comment>
<dbReference type="EMBL" id="MU853790">
    <property type="protein sequence ID" value="KAK3940905.1"/>
    <property type="molecule type" value="Genomic_DNA"/>
</dbReference>
<sequence length="145" mass="15574">MSSSPIPIATYGKNSQITQGLRERLLPQYEMAHICVSYEAALHEFPAVCAGDLETEQSSGLGSNAELPPAERKVPRAVILGGGVPEHEVQAVRQAVLQATVDKEQQPMVVHLTREDILAAGGQGPDPELIGRLLREKLASLQETA</sequence>
<dbReference type="Proteomes" id="UP001303473">
    <property type="component" value="Unassembled WGS sequence"/>
</dbReference>
<reference evidence="2" key="1">
    <citation type="journal article" date="2023" name="Mol. Phylogenet. Evol.">
        <title>Genome-scale phylogeny and comparative genomics of the fungal order Sordariales.</title>
        <authorList>
            <person name="Hensen N."/>
            <person name="Bonometti L."/>
            <person name="Westerberg I."/>
            <person name="Brannstrom I.O."/>
            <person name="Guillou S."/>
            <person name="Cros-Aarteil S."/>
            <person name="Calhoun S."/>
            <person name="Haridas S."/>
            <person name="Kuo A."/>
            <person name="Mondo S."/>
            <person name="Pangilinan J."/>
            <person name="Riley R."/>
            <person name="LaButti K."/>
            <person name="Andreopoulos B."/>
            <person name="Lipzen A."/>
            <person name="Chen C."/>
            <person name="Yan M."/>
            <person name="Daum C."/>
            <person name="Ng V."/>
            <person name="Clum A."/>
            <person name="Steindorff A."/>
            <person name="Ohm R.A."/>
            <person name="Martin F."/>
            <person name="Silar P."/>
            <person name="Natvig D.O."/>
            <person name="Lalanne C."/>
            <person name="Gautier V."/>
            <person name="Ament-Velasquez S.L."/>
            <person name="Kruys A."/>
            <person name="Hutchinson M.I."/>
            <person name="Powell A.J."/>
            <person name="Barry K."/>
            <person name="Miller A.N."/>
            <person name="Grigoriev I.V."/>
            <person name="Debuchy R."/>
            <person name="Gladieux P."/>
            <person name="Hiltunen Thoren M."/>
            <person name="Johannesson H."/>
        </authorList>
    </citation>
    <scope>NUCLEOTIDE SEQUENCE [LARGE SCALE GENOMIC DNA]</scope>
    <source>
        <strain evidence="2">CBS 340.73</strain>
    </source>
</reference>
<dbReference type="AlphaFoldDB" id="A0AAN6N8T6"/>
<proteinExistence type="predicted"/>
<organism evidence="1 2">
    <name type="scientific">Diplogelasinospora grovesii</name>
    <dbReference type="NCBI Taxonomy" id="303347"/>
    <lineage>
        <taxon>Eukaryota</taxon>
        <taxon>Fungi</taxon>
        <taxon>Dikarya</taxon>
        <taxon>Ascomycota</taxon>
        <taxon>Pezizomycotina</taxon>
        <taxon>Sordariomycetes</taxon>
        <taxon>Sordariomycetidae</taxon>
        <taxon>Sordariales</taxon>
        <taxon>Diplogelasinosporaceae</taxon>
        <taxon>Diplogelasinospora</taxon>
    </lineage>
</organism>
<keyword evidence="2" id="KW-1185">Reference proteome</keyword>
<accession>A0AAN6N8T6</accession>
<gene>
    <name evidence="1" type="ORF">QBC46DRAFT_384098</name>
</gene>